<dbReference type="InterPro" id="IPR003730">
    <property type="entry name" value="Cu_polyphenol_OxRdtase"/>
</dbReference>
<sequence>MSFVQIIKEGVTYFEIEAFQQFEWLKHGFSTRIGGKSEGPYDSLNLGRKTKDDYETVIENTKHFCEAVGINPSQVQRSNQVHGDQIKIVGESCKTGDGTDGFDGMITNQRGVPLMTYYADCVPLFFVDPDHRVVATTHGGWRGTQMKIAQKTVKKMMTHFGTNPQNVIVAIGPSIGPCCYEVNKEVIDEFNTNFTQTATFVKPMGEGKYMLDLWRAHIVALKEIGVQDRNIITSGLCTACRTDLFYSHRKEKGVTGRMAALIQLK</sequence>
<keyword evidence="7" id="KW-0862">Zinc</keyword>
<protein>
    <recommendedName>
        <fullName evidence="11">Purine nucleoside phosphorylase</fullName>
    </recommendedName>
</protein>
<accession>A6TS49</accession>
<dbReference type="InterPro" id="IPR011324">
    <property type="entry name" value="Cytotoxic_necrot_fac-like_cat"/>
</dbReference>
<organism evidence="12 13">
    <name type="scientific">Alkaliphilus metalliredigens (strain QYMF)</name>
    <dbReference type="NCBI Taxonomy" id="293826"/>
    <lineage>
        <taxon>Bacteria</taxon>
        <taxon>Bacillati</taxon>
        <taxon>Bacillota</taxon>
        <taxon>Clostridia</taxon>
        <taxon>Peptostreptococcales</taxon>
        <taxon>Natronincolaceae</taxon>
        <taxon>Alkaliphilus</taxon>
    </lineage>
</organism>
<evidence type="ECO:0000313" key="12">
    <source>
        <dbReference type="EMBL" id="ABR49017.1"/>
    </source>
</evidence>
<evidence type="ECO:0000256" key="6">
    <source>
        <dbReference type="ARBA" id="ARBA00022801"/>
    </source>
</evidence>
<evidence type="ECO:0000256" key="7">
    <source>
        <dbReference type="ARBA" id="ARBA00022833"/>
    </source>
</evidence>
<keyword evidence="6" id="KW-0378">Hydrolase</keyword>
<keyword evidence="4" id="KW-0808">Transferase</keyword>
<dbReference type="PANTHER" id="PTHR30616">
    <property type="entry name" value="UNCHARACTERIZED PROTEIN YFIH"/>
    <property type="match status" value="1"/>
</dbReference>
<dbReference type="Proteomes" id="UP000001572">
    <property type="component" value="Chromosome"/>
</dbReference>
<dbReference type="RefSeq" id="WP_012063985.1">
    <property type="nucleotide sequence ID" value="NC_009633.1"/>
</dbReference>
<evidence type="ECO:0000256" key="5">
    <source>
        <dbReference type="ARBA" id="ARBA00022723"/>
    </source>
</evidence>
<comment type="catalytic activity">
    <reaction evidence="10">
        <text>S-methyl-5'-thioadenosine + phosphate = 5-(methylsulfanyl)-alpha-D-ribose 1-phosphate + adenine</text>
        <dbReference type="Rhea" id="RHEA:11852"/>
        <dbReference type="ChEBI" id="CHEBI:16708"/>
        <dbReference type="ChEBI" id="CHEBI:17509"/>
        <dbReference type="ChEBI" id="CHEBI:43474"/>
        <dbReference type="ChEBI" id="CHEBI:58533"/>
        <dbReference type="EC" id="2.4.2.28"/>
    </reaction>
    <physiologicalReaction direction="left-to-right" evidence="10">
        <dbReference type="Rhea" id="RHEA:11853"/>
    </physiologicalReaction>
</comment>
<comment type="catalytic activity">
    <reaction evidence="1">
        <text>inosine + phosphate = alpha-D-ribose 1-phosphate + hypoxanthine</text>
        <dbReference type="Rhea" id="RHEA:27646"/>
        <dbReference type="ChEBI" id="CHEBI:17368"/>
        <dbReference type="ChEBI" id="CHEBI:17596"/>
        <dbReference type="ChEBI" id="CHEBI:43474"/>
        <dbReference type="ChEBI" id="CHEBI:57720"/>
        <dbReference type="EC" id="2.4.2.1"/>
    </reaction>
    <physiologicalReaction direction="left-to-right" evidence="1">
        <dbReference type="Rhea" id="RHEA:27647"/>
    </physiologicalReaction>
</comment>
<proteinExistence type="inferred from homology"/>
<comment type="similarity">
    <text evidence="3 11">Belongs to the purine nucleoside phosphorylase YfiH/LACC1 family.</text>
</comment>
<evidence type="ECO:0000256" key="2">
    <source>
        <dbReference type="ARBA" id="ARBA00003215"/>
    </source>
</evidence>
<dbReference type="SUPFAM" id="SSF64438">
    <property type="entry name" value="CNF1/YfiH-like putative cysteine hydrolases"/>
    <property type="match status" value="1"/>
</dbReference>
<dbReference type="AlphaFoldDB" id="A6TS49"/>
<evidence type="ECO:0000256" key="11">
    <source>
        <dbReference type="RuleBase" id="RU361274"/>
    </source>
</evidence>
<reference evidence="13" key="1">
    <citation type="journal article" date="2016" name="Genome Announc.">
        <title>Complete genome sequence of Alkaliphilus metalliredigens strain QYMF, an alkaliphilic and metal-reducing bacterium isolated from borax-contaminated leachate ponds.</title>
        <authorList>
            <person name="Hwang C."/>
            <person name="Copeland A."/>
            <person name="Lucas S."/>
            <person name="Lapidus A."/>
            <person name="Barry K."/>
            <person name="Detter J.C."/>
            <person name="Glavina Del Rio T."/>
            <person name="Hammon N."/>
            <person name="Israni S."/>
            <person name="Dalin E."/>
            <person name="Tice H."/>
            <person name="Pitluck S."/>
            <person name="Chertkov O."/>
            <person name="Brettin T."/>
            <person name="Bruce D."/>
            <person name="Han C."/>
            <person name="Schmutz J."/>
            <person name="Larimer F."/>
            <person name="Land M.L."/>
            <person name="Hauser L."/>
            <person name="Kyrpides N."/>
            <person name="Mikhailova N."/>
            <person name="Ye Q."/>
            <person name="Zhou J."/>
            <person name="Richardson P."/>
            <person name="Fields M.W."/>
        </authorList>
    </citation>
    <scope>NUCLEOTIDE SEQUENCE [LARGE SCALE GENOMIC DNA]</scope>
    <source>
        <strain evidence="13">QYMF</strain>
    </source>
</reference>
<dbReference type="EMBL" id="CP000724">
    <property type="protein sequence ID" value="ABR49017.1"/>
    <property type="molecule type" value="Genomic_DNA"/>
</dbReference>
<gene>
    <name evidence="12" type="ordered locus">Amet_2867</name>
</gene>
<dbReference type="PANTHER" id="PTHR30616:SF2">
    <property type="entry name" value="PURINE NUCLEOSIDE PHOSPHORYLASE LACC1"/>
    <property type="match status" value="1"/>
</dbReference>
<dbReference type="Gene3D" id="3.60.140.10">
    <property type="entry name" value="CNF1/YfiH-like putative cysteine hydrolases"/>
    <property type="match status" value="1"/>
</dbReference>
<comment type="catalytic activity">
    <reaction evidence="8">
        <text>adenosine + H2O + H(+) = inosine + NH4(+)</text>
        <dbReference type="Rhea" id="RHEA:24408"/>
        <dbReference type="ChEBI" id="CHEBI:15377"/>
        <dbReference type="ChEBI" id="CHEBI:15378"/>
        <dbReference type="ChEBI" id="CHEBI:16335"/>
        <dbReference type="ChEBI" id="CHEBI:17596"/>
        <dbReference type="ChEBI" id="CHEBI:28938"/>
        <dbReference type="EC" id="3.5.4.4"/>
    </reaction>
    <physiologicalReaction direction="left-to-right" evidence="8">
        <dbReference type="Rhea" id="RHEA:24409"/>
    </physiologicalReaction>
</comment>
<comment type="function">
    <text evidence="2">Purine nucleoside enzyme that catalyzes the phosphorolysis of adenosine and inosine nucleosides, yielding D-ribose 1-phosphate and the respective free bases, adenine and hypoxanthine. Also catalyzes the phosphorolysis of S-methyl-5'-thioadenosine into adenine and S-methyl-5-thio-alpha-D-ribose 1-phosphate. Also has adenosine deaminase activity.</text>
</comment>
<evidence type="ECO:0000256" key="8">
    <source>
        <dbReference type="ARBA" id="ARBA00047989"/>
    </source>
</evidence>
<evidence type="ECO:0000256" key="9">
    <source>
        <dbReference type="ARBA" id="ARBA00048968"/>
    </source>
</evidence>
<dbReference type="GO" id="GO:0005507">
    <property type="term" value="F:copper ion binding"/>
    <property type="evidence" value="ECO:0007669"/>
    <property type="project" value="TreeGrafter"/>
</dbReference>
<dbReference type="Pfam" id="PF02578">
    <property type="entry name" value="Cu-oxidase_4"/>
    <property type="match status" value="1"/>
</dbReference>
<dbReference type="STRING" id="293826.Amet_2867"/>
<dbReference type="GO" id="GO:0016787">
    <property type="term" value="F:hydrolase activity"/>
    <property type="evidence" value="ECO:0007669"/>
    <property type="project" value="UniProtKB-KW"/>
</dbReference>
<evidence type="ECO:0000256" key="10">
    <source>
        <dbReference type="ARBA" id="ARBA00049893"/>
    </source>
</evidence>
<evidence type="ECO:0000256" key="4">
    <source>
        <dbReference type="ARBA" id="ARBA00022679"/>
    </source>
</evidence>
<dbReference type="GO" id="GO:0017061">
    <property type="term" value="F:S-methyl-5-thioadenosine phosphorylase activity"/>
    <property type="evidence" value="ECO:0007669"/>
    <property type="project" value="UniProtKB-EC"/>
</dbReference>
<dbReference type="eggNOG" id="COG1496">
    <property type="taxonomic scope" value="Bacteria"/>
</dbReference>
<dbReference type="HOGENOM" id="CLU_065784_0_0_9"/>
<evidence type="ECO:0000256" key="3">
    <source>
        <dbReference type="ARBA" id="ARBA00007353"/>
    </source>
</evidence>
<keyword evidence="5" id="KW-0479">Metal-binding</keyword>
<keyword evidence="13" id="KW-1185">Reference proteome</keyword>
<evidence type="ECO:0000256" key="1">
    <source>
        <dbReference type="ARBA" id="ARBA00000553"/>
    </source>
</evidence>
<dbReference type="InterPro" id="IPR038371">
    <property type="entry name" value="Cu_polyphenol_OxRdtase_sf"/>
</dbReference>
<dbReference type="CDD" id="cd16833">
    <property type="entry name" value="YfiH"/>
    <property type="match status" value="1"/>
</dbReference>
<name>A6TS49_ALKMQ</name>
<dbReference type="KEGG" id="amt:Amet_2867"/>
<evidence type="ECO:0000313" key="13">
    <source>
        <dbReference type="Proteomes" id="UP000001572"/>
    </source>
</evidence>
<dbReference type="OrthoDB" id="4279at2"/>
<comment type="catalytic activity">
    <reaction evidence="9">
        <text>adenosine + phosphate = alpha-D-ribose 1-phosphate + adenine</text>
        <dbReference type="Rhea" id="RHEA:27642"/>
        <dbReference type="ChEBI" id="CHEBI:16335"/>
        <dbReference type="ChEBI" id="CHEBI:16708"/>
        <dbReference type="ChEBI" id="CHEBI:43474"/>
        <dbReference type="ChEBI" id="CHEBI:57720"/>
        <dbReference type="EC" id="2.4.2.1"/>
    </reaction>
    <physiologicalReaction direction="left-to-right" evidence="9">
        <dbReference type="Rhea" id="RHEA:27643"/>
    </physiologicalReaction>
</comment>
<dbReference type="NCBIfam" id="TIGR00726">
    <property type="entry name" value="peptidoglycan editing factor PgeF"/>
    <property type="match status" value="1"/>
</dbReference>